<dbReference type="InterPro" id="IPR027417">
    <property type="entry name" value="P-loop_NTPase"/>
</dbReference>
<evidence type="ECO:0000256" key="1">
    <source>
        <dbReference type="ARBA" id="ARBA00004141"/>
    </source>
</evidence>
<comment type="subcellular location">
    <subcellularLocation>
        <location evidence="1">Membrane</location>
        <topology evidence="1">Multi-pass membrane protein</topology>
    </subcellularLocation>
</comment>
<proteinExistence type="predicted"/>
<dbReference type="RefSeq" id="WP_376808167.1">
    <property type="nucleotide sequence ID" value="NZ_JBHTAC010000024.1"/>
</dbReference>
<evidence type="ECO:0000313" key="10">
    <source>
        <dbReference type="EMBL" id="MFC7245222.1"/>
    </source>
</evidence>
<dbReference type="SMART" id="SM00382">
    <property type="entry name" value="AAA"/>
    <property type="match status" value="1"/>
</dbReference>
<evidence type="ECO:0000256" key="4">
    <source>
        <dbReference type="ARBA" id="ARBA00022741"/>
    </source>
</evidence>
<evidence type="ECO:0000256" key="5">
    <source>
        <dbReference type="ARBA" id="ARBA00022840"/>
    </source>
</evidence>
<evidence type="ECO:0000256" key="7">
    <source>
        <dbReference type="ARBA" id="ARBA00023136"/>
    </source>
</evidence>
<dbReference type="SUPFAM" id="SSF49879">
    <property type="entry name" value="SMAD/FHA domain"/>
    <property type="match status" value="1"/>
</dbReference>
<keyword evidence="6 8" id="KW-1133">Transmembrane helix</keyword>
<accession>A0ABW2GYX0</accession>
<sequence>MRTVFYGPFARFADWYHGWRDGLAGLPEKPARSAAKAPRTATTAHREFLIRMAQDAFECERLTLESARLRSGRELAAARIRLLRADADVAQAELALATASAPLTDAEAAERRTVEAGRPKEFVRARRERDRLRRIKPFEQRRRRAQGDRDAAEAALAAAGHEARRHEVVARSRVVRIQEHAQRRIAAYRRRLARSHPDGPWVNHVLGVLEPHIPGWANTGIEGGDADRPWLEQHRAIDDPPVVSARSVIPLGDRTVFGSAQADDVEYVDFYYADPRHFALERAGQKFRLVVFAQAHGPWIDQEQITHAWLEPGDHFDFGGYRYQISADGAKLERFVPGECKLVVYNVSAQTGDTVRLTDMNLVQRAGTVLAILGPSGAGKTSLFYALMKELGITERGELFYDRFSLRDQGDQVREKLGFVPQDDHLHRTLTVAKLLRYSDRLRRPKASRQDREKRIMDVCRQLDVVHRMNQLVGTLSGGQRKRVSIALERLAEPELLMLDEPTSGLDAGMDREVMKMLEEYAAEKEGRLVIVITHTTQYLNHARQLLVLATQGRPVYSGPPDRMLADLGMDSYADLMQKLSKDSAKADVDVLAQRYAQGPAADEARQEVERIKAEATTSATRRLRQRFGPLKRFPRQLPVLIQRQVALVVARGSTKNRSERGWRDRITTPLVAGLPLLVAVGGALVAAAVAKDDGLGPGRSALGTLSLLITLCMLSGQALTYSDIVSEFHVIKREHRTGAVTAAVVVAKWLVFAVAAIAQAAIITAIFVGLKPGPTASHTFPPTVELFVNLAATTVAAMTLGMLISVLANKIEQAVNWNTFVAIGQIALNGAAADLSDGGPAGFFAALLPTRWGLAATASSMDLRTGSPAAPPDALWRHTTDQWVADLSWLGGLTAVFFVLTVVWLSRRLNRPD</sequence>
<feature type="transmembrane region" description="Helical" evidence="8">
    <location>
        <begin position="788"/>
        <end position="809"/>
    </location>
</feature>
<dbReference type="PANTHER" id="PTHR48041">
    <property type="entry name" value="ABC TRANSPORTER G FAMILY MEMBER 28"/>
    <property type="match status" value="1"/>
</dbReference>
<feature type="transmembrane region" description="Helical" evidence="8">
    <location>
        <begin position="667"/>
        <end position="690"/>
    </location>
</feature>
<feature type="transmembrane region" description="Helical" evidence="8">
    <location>
        <begin position="743"/>
        <end position="768"/>
    </location>
</feature>
<evidence type="ECO:0000256" key="8">
    <source>
        <dbReference type="SAM" id="Phobius"/>
    </source>
</evidence>
<comment type="caution">
    <text evidence="10">The sequence shown here is derived from an EMBL/GenBank/DDBJ whole genome shotgun (WGS) entry which is preliminary data.</text>
</comment>
<dbReference type="PROSITE" id="PS50893">
    <property type="entry name" value="ABC_TRANSPORTER_2"/>
    <property type="match status" value="1"/>
</dbReference>
<dbReference type="InterPro" id="IPR003593">
    <property type="entry name" value="AAA+_ATPase"/>
</dbReference>
<dbReference type="InterPro" id="IPR003439">
    <property type="entry name" value="ABC_transporter-like_ATP-bd"/>
</dbReference>
<evidence type="ECO:0000256" key="3">
    <source>
        <dbReference type="ARBA" id="ARBA00022692"/>
    </source>
</evidence>
<dbReference type="CDD" id="cd00060">
    <property type="entry name" value="FHA"/>
    <property type="match status" value="1"/>
</dbReference>
<dbReference type="EMBL" id="JBHTAC010000024">
    <property type="protein sequence ID" value="MFC7245222.1"/>
    <property type="molecule type" value="Genomic_DNA"/>
</dbReference>
<evidence type="ECO:0000259" key="9">
    <source>
        <dbReference type="PROSITE" id="PS50893"/>
    </source>
</evidence>
<dbReference type="Gene3D" id="3.40.50.300">
    <property type="entry name" value="P-loop containing nucleotide triphosphate hydrolases"/>
    <property type="match status" value="1"/>
</dbReference>
<keyword evidence="3 8" id="KW-0812">Transmembrane</keyword>
<keyword evidence="11" id="KW-1185">Reference proteome</keyword>
<dbReference type="PANTHER" id="PTHR48041:SF139">
    <property type="entry name" value="PROTEIN SCARLET"/>
    <property type="match status" value="1"/>
</dbReference>
<reference evidence="11" key="1">
    <citation type="journal article" date="2019" name="Int. J. Syst. Evol. Microbiol.">
        <title>The Global Catalogue of Microorganisms (GCM) 10K type strain sequencing project: providing services to taxonomists for standard genome sequencing and annotation.</title>
        <authorList>
            <consortium name="The Broad Institute Genomics Platform"/>
            <consortium name="The Broad Institute Genome Sequencing Center for Infectious Disease"/>
            <person name="Wu L."/>
            <person name="Ma J."/>
        </authorList>
    </citation>
    <scope>NUCLEOTIDE SEQUENCE [LARGE SCALE GENOMIC DNA]</scope>
    <source>
        <strain evidence="11">CGMCC 1.9106</strain>
    </source>
</reference>
<protein>
    <submittedName>
        <fullName evidence="10">ATP-binding cassette domain-containing protein</fullName>
    </submittedName>
</protein>
<keyword evidence="7 8" id="KW-0472">Membrane</keyword>
<evidence type="ECO:0000256" key="2">
    <source>
        <dbReference type="ARBA" id="ARBA00022448"/>
    </source>
</evidence>
<dbReference type="SUPFAM" id="SSF52540">
    <property type="entry name" value="P-loop containing nucleoside triphosphate hydrolases"/>
    <property type="match status" value="1"/>
</dbReference>
<dbReference type="Proteomes" id="UP001596392">
    <property type="component" value="Unassembled WGS sequence"/>
</dbReference>
<name>A0ABW2GYX0_9ACTN</name>
<dbReference type="Pfam" id="PF00005">
    <property type="entry name" value="ABC_tran"/>
    <property type="match status" value="1"/>
</dbReference>
<evidence type="ECO:0000313" key="11">
    <source>
        <dbReference type="Proteomes" id="UP001596392"/>
    </source>
</evidence>
<keyword evidence="5 10" id="KW-0067">ATP-binding</keyword>
<dbReference type="GO" id="GO:0005524">
    <property type="term" value="F:ATP binding"/>
    <property type="evidence" value="ECO:0007669"/>
    <property type="project" value="UniProtKB-KW"/>
</dbReference>
<keyword evidence="4" id="KW-0547">Nucleotide-binding</keyword>
<dbReference type="Pfam" id="PF01061">
    <property type="entry name" value="ABC2_membrane"/>
    <property type="match status" value="1"/>
</dbReference>
<feature type="transmembrane region" description="Helical" evidence="8">
    <location>
        <begin position="888"/>
        <end position="906"/>
    </location>
</feature>
<feature type="domain" description="ABC transporter" evidence="9">
    <location>
        <begin position="342"/>
        <end position="577"/>
    </location>
</feature>
<dbReference type="InterPro" id="IPR050352">
    <property type="entry name" value="ABCG_transporters"/>
</dbReference>
<dbReference type="InterPro" id="IPR013525">
    <property type="entry name" value="ABC2_TM"/>
</dbReference>
<evidence type="ECO:0000256" key="6">
    <source>
        <dbReference type="ARBA" id="ARBA00022989"/>
    </source>
</evidence>
<dbReference type="InterPro" id="IPR008984">
    <property type="entry name" value="SMAD_FHA_dom_sf"/>
</dbReference>
<gene>
    <name evidence="10" type="ORF">ACFQO7_22325</name>
</gene>
<organism evidence="10 11">
    <name type="scientific">Catellatospora aurea</name>
    <dbReference type="NCBI Taxonomy" id="1337874"/>
    <lineage>
        <taxon>Bacteria</taxon>
        <taxon>Bacillati</taxon>
        <taxon>Actinomycetota</taxon>
        <taxon>Actinomycetes</taxon>
        <taxon>Micromonosporales</taxon>
        <taxon>Micromonosporaceae</taxon>
        <taxon>Catellatospora</taxon>
    </lineage>
</organism>
<keyword evidence="2" id="KW-0813">Transport</keyword>
<feature type="transmembrane region" description="Helical" evidence="8">
    <location>
        <begin position="816"/>
        <end position="834"/>
    </location>
</feature>